<sequence>MLEDGYVLGGEQSGHIIFLEHATTGDGQLAALQFLSIVHESGKKVSALAAVCKQYPQVLINVPVADPRAKASIMALPELHKAVGEVEKELAGEGRILVRPSGTESLIRVMVEAKTSSSAKEIGENLANMIKNLQ</sequence>
<comment type="caution">
    <text evidence="8">The sequence shown here is derived from an EMBL/GenBank/DDBJ whole genome shotgun (WGS) entry which is preliminary data.</text>
</comment>
<dbReference type="Pfam" id="PF00408">
    <property type="entry name" value="PGM_PMM_IV"/>
    <property type="match status" value="1"/>
</dbReference>
<dbReference type="SUPFAM" id="SSF53738">
    <property type="entry name" value="Phosphoglucomutase, first 3 domains"/>
    <property type="match status" value="1"/>
</dbReference>
<dbReference type="InterPro" id="IPR016055">
    <property type="entry name" value="A-D-PHexomutase_a/b/a-I/II/III"/>
</dbReference>
<dbReference type="EC" id="5.4.2.10" evidence="8"/>
<dbReference type="InterPro" id="IPR036900">
    <property type="entry name" value="A-D-PHexomutase_C_sf"/>
</dbReference>
<evidence type="ECO:0000259" key="6">
    <source>
        <dbReference type="Pfam" id="PF00408"/>
    </source>
</evidence>
<dbReference type="EMBL" id="VSSQ01012375">
    <property type="protein sequence ID" value="MPM49084.1"/>
    <property type="molecule type" value="Genomic_DNA"/>
</dbReference>
<feature type="domain" description="Alpha-D-phosphohexomutase C-terminal" evidence="6">
    <location>
        <begin position="59"/>
        <end position="127"/>
    </location>
</feature>
<dbReference type="Gene3D" id="3.40.120.10">
    <property type="entry name" value="Alpha-D-Glucose-1,6-Bisphosphate, subunit A, domain 3"/>
    <property type="match status" value="2"/>
</dbReference>
<dbReference type="Pfam" id="PF02880">
    <property type="entry name" value="PGM_PMM_III"/>
    <property type="match status" value="1"/>
</dbReference>
<evidence type="ECO:0000256" key="2">
    <source>
        <dbReference type="ARBA" id="ARBA00022553"/>
    </source>
</evidence>
<dbReference type="SUPFAM" id="SSF55957">
    <property type="entry name" value="Phosphoglucomutase, C-terminal domain"/>
    <property type="match status" value="1"/>
</dbReference>
<accession>A0A645AHF7</accession>
<keyword evidence="4" id="KW-0460">Magnesium</keyword>
<dbReference type="InterPro" id="IPR005843">
    <property type="entry name" value="A-D-PHexomutase_C"/>
</dbReference>
<feature type="domain" description="Alpha-D-phosphohexomutase alpha/beta/alpha" evidence="7">
    <location>
        <begin position="1"/>
        <end position="55"/>
    </location>
</feature>
<dbReference type="Gene3D" id="3.30.310.50">
    <property type="entry name" value="Alpha-D-phosphohexomutase, C-terminal domain"/>
    <property type="match status" value="1"/>
</dbReference>
<evidence type="ECO:0000256" key="3">
    <source>
        <dbReference type="ARBA" id="ARBA00022723"/>
    </source>
</evidence>
<gene>
    <name evidence="8" type="primary">glmM_23</name>
    <name evidence="8" type="ORF">SDC9_95812</name>
</gene>
<evidence type="ECO:0000313" key="8">
    <source>
        <dbReference type="EMBL" id="MPM49084.1"/>
    </source>
</evidence>
<proteinExistence type="predicted"/>
<evidence type="ECO:0000259" key="7">
    <source>
        <dbReference type="Pfam" id="PF02880"/>
    </source>
</evidence>
<evidence type="ECO:0000256" key="1">
    <source>
        <dbReference type="ARBA" id="ARBA00001946"/>
    </source>
</evidence>
<evidence type="ECO:0000256" key="5">
    <source>
        <dbReference type="ARBA" id="ARBA00023235"/>
    </source>
</evidence>
<dbReference type="InterPro" id="IPR005846">
    <property type="entry name" value="A-D-PHexomutase_a/b/a-III"/>
</dbReference>
<dbReference type="PANTHER" id="PTHR43771">
    <property type="entry name" value="PHOSPHOMANNOMUTASE"/>
    <property type="match status" value="1"/>
</dbReference>
<dbReference type="GO" id="GO:0005975">
    <property type="term" value="P:carbohydrate metabolic process"/>
    <property type="evidence" value="ECO:0007669"/>
    <property type="project" value="InterPro"/>
</dbReference>
<dbReference type="GO" id="GO:0008966">
    <property type="term" value="F:phosphoglucosamine mutase activity"/>
    <property type="evidence" value="ECO:0007669"/>
    <property type="project" value="UniProtKB-EC"/>
</dbReference>
<reference evidence="8" key="1">
    <citation type="submission" date="2019-08" db="EMBL/GenBank/DDBJ databases">
        <authorList>
            <person name="Kucharzyk K."/>
            <person name="Murdoch R.W."/>
            <person name="Higgins S."/>
            <person name="Loffler F."/>
        </authorList>
    </citation>
    <scope>NUCLEOTIDE SEQUENCE</scope>
</reference>
<keyword evidence="3" id="KW-0479">Metal-binding</keyword>
<name>A0A645AHF7_9ZZZZ</name>
<dbReference type="FunFam" id="3.30.310.50:FF:000001">
    <property type="entry name" value="Phosphoglucosamine mutase"/>
    <property type="match status" value="1"/>
</dbReference>
<organism evidence="8">
    <name type="scientific">bioreactor metagenome</name>
    <dbReference type="NCBI Taxonomy" id="1076179"/>
    <lineage>
        <taxon>unclassified sequences</taxon>
        <taxon>metagenomes</taxon>
        <taxon>ecological metagenomes</taxon>
    </lineage>
</organism>
<dbReference type="GO" id="GO:0046872">
    <property type="term" value="F:metal ion binding"/>
    <property type="evidence" value="ECO:0007669"/>
    <property type="project" value="UniProtKB-KW"/>
</dbReference>
<comment type="cofactor">
    <cofactor evidence="1">
        <name>Mg(2+)</name>
        <dbReference type="ChEBI" id="CHEBI:18420"/>
    </cofactor>
</comment>
<keyword evidence="2" id="KW-0597">Phosphoprotein</keyword>
<keyword evidence="5 8" id="KW-0413">Isomerase</keyword>
<evidence type="ECO:0000256" key="4">
    <source>
        <dbReference type="ARBA" id="ARBA00022842"/>
    </source>
</evidence>
<dbReference type="PANTHER" id="PTHR43771:SF1">
    <property type="entry name" value="PHOSPHOMANNOMUTASE"/>
    <property type="match status" value="1"/>
</dbReference>
<dbReference type="AlphaFoldDB" id="A0A645AHF7"/>
<protein>
    <submittedName>
        <fullName evidence="8">Phosphoglucosamine mutase</fullName>
        <ecNumber evidence="8">5.4.2.10</ecNumber>
    </submittedName>
</protein>